<dbReference type="Proteomes" id="UP000499080">
    <property type="component" value="Unassembled WGS sequence"/>
</dbReference>
<protein>
    <submittedName>
        <fullName evidence="1">Uncharacterized protein</fullName>
    </submittedName>
</protein>
<reference evidence="1 2" key="1">
    <citation type="journal article" date="2019" name="Sci. Rep.">
        <title>Orb-weaving spider Araneus ventricosus genome elucidates the spidroin gene catalogue.</title>
        <authorList>
            <person name="Kono N."/>
            <person name="Nakamura H."/>
            <person name="Ohtoshi R."/>
            <person name="Moran D.A.P."/>
            <person name="Shinohara A."/>
            <person name="Yoshida Y."/>
            <person name="Fujiwara M."/>
            <person name="Mori M."/>
            <person name="Tomita M."/>
            <person name="Arakawa K."/>
        </authorList>
    </citation>
    <scope>NUCLEOTIDE SEQUENCE [LARGE SCALE GENOMIC DNA]</scope>
</reference>
<dbReference type="AlphaFoldDB" id="A0A4Y2SXU2"/>
<keyword evidence="2" id="KW-1185">Reference proteome</keyword>
<gene>
    <name evidence="1" type="ORF">AVEN_4622_1</name>
</gene>
<evidence type="ECO:0000313" key="1">
    <source>
        <dbReference type="EMBL" id="GBN93208.1"/>
    </source>
</evidence>
<name>A0A4Y2SXU2_ARAVE</name>
<proteinExistence type="predicted"/>
<sequence>MKRDEAKFLSVNYAQTYIPILSPSYASVLSREPTSHEHRYFHLTKIKGYISQKKENVLNSEITLANSPVPPTPDLPVIIHRISFVLSSDSEKLNINEIERMFATKAEILKVKPLLNES</sequence>
<evidence type="ECO:0000313" key="2">
    <source>
        <dbReference type="Proteomes" id="UP000499080"/>
    </source>
</evidence>
<accession>A0A4Y2SXU2</accession>
<dbReference type="EMBL" id="BGPR01024837">
    <property type="protein sequence ID" value="GBN93208.1"/>
    <property type="molecule type" value="Genomic_DNA"/>
</dbReference>
<organism evidence="1 2">
    <name type="scientific">Araneus ventricosus</name>
    <name type="common">Orbweaver spider</name>
    <name type="synonym">Epeira ventricosa</name>
    <dbReference type="NCBI Taxonomy" id="182803"/>
    <lineage>
        <taxon>Eukaryota</taxon>
        <taxon>Metazoa</taxon>
        <taxon>Ecdysozoa</taxon>
        <taxon>Arthropoda</taxon>
        <taxon>Chelicerata</taxon>
        <taxon>Arachnida</taxon>
        <taxon>Araneae</taxon>
        <taxon>Araneomorphae</taxon>
        <taxon>Entelegynae</taxon>
        <taxon>Araneoidea</taxon>
        <taxon>Araneidae</taxon>
        <taxon>Araneus</taxon>
    </lineage>
</organism>
<comment type="caution">
    <text evidence="1">The sequence shown here is derived from an EMBL/GenBank/DDBJ whole genome shotgun (WGS) entry which is preliminary data.</text>
</comment>